<gene>
    <name evidence="2" type="primary">Ccdc73</name>
    <name evidence="2" type="ORF">GTO95_0003897</name>
</gene>
<protein>
    <submittedName>
        <fullName evidence="2">CCD73 protein</fullName>
    </submittedName>
</protein>
<dbReference type="InterPro" id="IPR031650">
    <property type="entry name" value="CCDC73"/>
</dbReference>
<evidence type="ECO:0000313" key="3">
    <source>
        <dbReference type="Proteomes" id="UP000736164"/>
    </source>
</evidence>
<name>A0A8J7P7V1_ATRSP</name>
<dbReference type="AlphaFoldDB" id="A0A8J7P7V1"/>
<dbReference type="PANTHER" id="PTHR28660:SF1">
    <property type="entry name" value="COILED-COIL DOMAIN-CONTAINING PROTEIN 73"/>
    <property type="match status" value="1"/>
</dbReference>
<dbReference type="Proteomes" id="UP000736164">
    <property type="component" value="Unassembled WGS sequence"/>
</dbReference>
<dbReference type="EMBL" id="JAAWVO010078589">
    <property type="protein sequence ID" value="MBN3326060.1"/>
    <property type="molecule type" value="Genomic_DNA"/>
</dbReference>
<evidence type="ECO:0000256" key="1">
    <source>
        <dbReference type="SAM" id="Coils"/>
    </source>
</evidence>
<keyword evidence="3" id="KW-1185">Reference proteome</keyword>
<feature type="coiled-coil region" evidence="1">
    <location>
        <begin position="127"/>
        <end position="196"/>
    </location>
</feature>
<feature type="coiled-coil region" evidence="1">
    <location>
        <begin position="49"/>
        <end position="76"/>
    </location>
</feature>
<feature type="coiled-coil region" evidence="1">
    <location>
        <begin position="285"/>
        <end position="372"/>
    </location>
</feature>
<dbReference type="Pfam" id="PF15818">
    <property type="entry name" value="CCDC73"/>
    <property type="match status" value="1"/>
</dbReference>
<dbReference type="PANTHER" id="PTHR28660">
    <property type="entry name" value="COILED-COIL DOMAIN-CONTAINING PROTEIN 73"/>
    <property type="match status" value="1"/>
</dbReference>
<reference evidence="2" key="1">
    <citation type="journal article" date="2021" name="Cell">
        <title>Tracing the genetic footprints of vertebrate landing in non-teleost ray-finned fishes.</title>
        <authorList>
            <person name="Bi X."/>
            <person name="Wang K."/>
            <person name="Yang L."/>
            <person name="Pan H."/>
            <person name="Jiang H."/>
            <person name="Wei Q."/>
            <person name="Fang M."/>
            <person name="Yu H."/>
            <person name="Zhu C."/>
            <person name="Cai Y."/>
            <person name="He Y."/>
            <person name="Gan X."/>
            <person name="Zeng H."/>
            <person name="Yu D."/>
            <person name="Zhu Y."/>
            <person name="Jiang H."/>
            <person name="Qiu Q."/>
            <person name="Yang H."/>
            <person name="Zhang Y.E."/>
            <person name="Wang W."/>
            <person name="Zhu M."/>
            <person name="He S."/>
            <person name="Zhang G."/>
        </authorList>
    </citation>
    <scope>NUCLEOTIDE SEQUENCE</scope>
    <source>
        <strain evidence="2">Allg_001</strain>
    </source>
</reference>
<organism evidence="2 3">
    <name type="scientific">Atractosteus spatula</name>
    <name type="common">Alligator gar</name>
    <name type="synonym">Lepisosteus spatula</name>
    <dbReference type="NCBI Taxonomy" id="7917"/>
    <lineage>
        <taxon>Eukaryota</taxon>
        <taxon>Metazoa</taxon>
        <taxon>Chordata</taxon>
        <taxon>Craniata</taxon>
        <taxon>Vertebrata</taxon>
        <taxon>Euteleostomi</taxon>
        <taxon>Actinopterygii</taxon>
        <taxon>Neopterygii</taxon>
        <taxon>Holostei</taxon>
        <taxon>Semionotiformes</taxon>
        <taxon>Lepisosteidae</taxon>
        <taxon>Atractosteus</taxon>
    </lineage>
</organism>
<sequence>AETSSPFSLQESADAIISVHMLECKTSLLEAVEELRIRRDAEIRFEDQINKLVLEKQELEWEKESLQNQTDTLKSQQTDALTALKKKFQARIRGIEGEKGKHQLTTELRDKEINSLKEELKSLQVFKFSLQKKLSELEQKLQLQTQTKDNHLNQISEAEKRFETISRQCVMVKQFHEKLEQNVEEAMRLNKKLTLVNYNQEATIFSLKKDIEKLNKELIKSRVLSHCKRGDESMHRTLQEQEIQQLQHKLLVETEMTKRLTKENATIREEKQEVMNSLKHAQQLLQGQTEAIGRVELELNAQREEHQALKRDNELFREKIKEKEDKFISLTEECQNSKAIWEKEQMRLQEKIQQTQEELRSHKEAYDYLHEQHNQLSSCSVQQAEQIQMLKVVLH</sequence>
<proteinExistence type="predicted"/>
<evidence type="ECO:0000313" key="2">
    <source>
        <dbReference type="EMBL" id="MBN3326060.1"/>
    </source>
</evidence>
<comment type="caution">
    <text evidence="2">The sequence shown here is derived from an EMBL/GenBank/DDBJ whole genome shotgun (WGS) entry which is preliminary data.</text>
</comment>
<feature type="non-terminal residue" evidence="2">
    <location>
        <position position="395"/>
    </location>
</feature>
<keyword evidence="1" id="KW-0175">Coiled coil</keyword>
<accession>A0A8J7P7V1</accession>
<feature type="non-terminal residue" evidence="2">
    <location>
        <position position="1"/>
    </location>
</feature>